<proteinExistence type="predicted"/>
<keyword evidence="3" id="KW-1185">Reference proteome</keyword>
<reference evidence="2" key="1">
    <citation type="submission" date="2022-12" db="EMBL/GenBank/DDBJ databases">
        <title>New Phytohabitans aurantiacus sp. RD004123 nov., an actinomycete isolated from soil.</title>
        <authorList>
            <person name="Triningsih D.W."/>
            <person name="Harunari E."/>
            <person name="Igarashi Y."/>
        </authorList>
    </citation>
    <scope>NUCLEOTIDE SEQUENCE</scope>
    <source>
        <strain evidence="2">RD004123</strain>
    </source>
</reference>
<accession>A0ABQ5R4H8</accession>
<dbReference type="PANTHER" id="PTHR43245:SF53">
    <property type="entry name" value="EPIMERASE-RELATED"/>
    <property type="match status" value="1"/>
</dbReference>
<dbReference type="PANTHER" id="PTHR43245">
    <property type="entry name" value="BIFUNCTIONAL POLYMYXIN RESISTANCE PROTEIN ARNA"/>
    <property type="match status" value="1"/>
</dbReference>
<protein>
    <submittedName>
        <fullName evidence="2">Nucleoside-diphosphate sugar epimerase</fullName>
    </submittedName>
</protein>
<dbReference type="Gene3D" id="3.40.50.720">
    <property type="entry name" value="NAD(P)-binding Rossmann-like Domain"/>
    <property type="match status" value="1"/>
</dbReference>
<evidence type="ECO:0000259" key="1">
    <source>
        <dbReference type="Pfam" id="PF01370"/>
    </source>
</evidence>
<dbReference type="SUPFAM" id="SSF51735">
    <property type="entry name" value="NAD(P)-binding Rossmann-fold domains"/>
    <property type="match status" value="1"/>
</dbReference>
<dbReference type="InterPro" id="IPR050177">
    <property type="entry name" value="Lipid_A_modif_metabolic_enz"/>
</dbReference>
<name>A0ABQ5R4H8_9ACTN</name>
<evidence type="ECO:0000313" key="2">
    <source>
        <dbReference type="EMBL" id="GLI01258.1"/>
    </source>
</evidence>
<dbReference type="InterPro" id="IPR001509">
    <property type="entry name" value="Epimerase_deHydtase"/>
</dbReference>
<dbReference type="Proteomes" id="UP001144280">
    <property type="component" value="Unassembled WGS sequence"/>
</dbReference>
<dbReference type="Pfam" id="PF01370">
    <property type="entry name" value="Epimerase"/>
    <property type="match status" value="1"/>
</dbReference>
<gene>
    <name evidence="2" type="ORF">Pa4123_65340</name>
</gene>
<dbReference type="InterPro" id="IPR036291">
    <property type="entry name" value="NAD(P)-bd_dom_sf"/>
</dbReference>
<evidence type="ECO:0000313" key="3">
    <source>
        <dbReference type="Proteomes" id="UP001144280"/>
    </source>
</evidence>
<dbReference type="EMBL" id="BSDI01000042">
    <property type="protein sequence ID" value="GLI01258.1"/>
    <property type="molecule type" value="Genomic_DNA"/>
</dbReference>
<sequence length="330" mass="35398">MNSGGAMSLRKKVLVLGGMDFLATHLARRLVAEGFRVVIVANVPKSRTTTGNRNVEVLSGDLTNVDTWAALPREWEQIYLLGDVPTPRAIDADPVRAVRGQALAALHLLDWAGPNDKIFFASSGEVHADGVDAGVVPVPTDETDPVMIGDLAAPRSAYAASRLAAEAALLHGARAGRCRVVIGRLYDVYGPRMPVDELIPQMCLRALRGVDPFPVPGPHRQRSFMYVDDAIAAMLRLVDTPAAAGEIVHIGNGGAETSVGDLAKLVLRVAGVKARVVAQPPPRGSTAHRIPDLTKIRRLIGLEPGVSLEEGVRRTFYWYRRTMTSVMGAG</sequence>
<comment type="caution">
    <text evidence="2">The sequence shown here is derived from an EMBL/GenBank/DDBJ whole genome shotgun (WGS) entry which is preliminary data.</text>
</comment>
<dbReference type="RefSeq" id="WP_281902145.1">
    <property type="nucleotide sequence ID" value="NZ_BSDI01000042.1"/>
</dbReference>
<feature type="domain" description="NAD-dependent epimerase/dehydratase" evidence="1">
    <location>
        <begin position="13"/>
        <end position="251"/>
    </location>
</feature>
<organism evidence="2 3">
    <name type="scientific">Phytohabitans aurantiacus</name>
    <dbReference type="NCBI Taxonomy" id="3016789"/>
    <lineage>
        <taxon>Bacteria</taxon>
        <taxon>Bacillati</taxon>
        <taxon>Actinomycetota</taxon>
        <taxon>Actinomycetes</taxon>
        <taxon>Micromonosporales</taxon>
        <taxon>Micromonosporaceae</taxon>
    </lineage>
</organism>